<dbReference type="EC" id="2.7.13.3" evidence="2"/>
<sequence>MSSVHTLKVIAETLNQSNDLRGMLQSVMEKLLEVTGLSTGWIFLTDEEPIYAFVADVNLPPALSWGDKKPMCQGSCWCLDKIWDGRLQKAVNIINCKRIEDAIDYEWGDTKGITHHATVPLIAGGEKFGLLNVAEPGKNEFTEDELDLLQSVSFQIGTAIKRTKLFEAQQNRAEQYTKLDEVSRTIWKMNDIHHLPQNTVDVIGRLFQLKALAFFIKEEHALALRSIYRQGESKKLHKRFQILKGDDLQKSLNQLDLKEELSLYEMNLENAFVVPLLIGEEWIGCLVGHQTNDHALEQDVLKALGDHVSLVLEKARLFERSRELALIEERNRLARDLHDSVNQKLFSLSLTARGLKEYVKKLPNQETILESLNEMQSLSQEVVGEMRTMIWQLKPAGLEEGVVVSLKKYGESLGLTVQERLEGVGNIPRLVEETMWRVGQEALNNVHKHARTDEVRIILKRKKNEHILRIEDDGCGFRTSTGSQHTWSFGLASMMERTEIMGGEMNVISQPDQGTTIEVKFTNNKEGGRHYGD</sequence>
<dbReference type="Gene3D" id="3.30.450.40">
    <property type="match status" value="2"/>
</dbReference>
<comment type="caution">
    <text evidence="8">The sequence shown here is derived from an EMBL/GenBank/DDBJ whole genome shotgun (WGS) entry which is preliminary data.</text>
</comment>
<dbReference type="SMART" id="SM00065">
    <property type="entry name" value="GAF"/>
    <property type="match status" value="2"/>
</dbReference>
<dbReference type="Pfam" id="PF13185">
    <property type="entry name" value="GAF_2"/>
    <property type="match status" value="1"/>
</dbReference>
<dbReference type="InterPro" id="IPR029016">
    <property type="entry name" value="GAF-like_dom_sf"/>
</dbReference>
<dbReference type="GO" id="GO:0016301">
    <property type="term" value="F:kinase activity"/>
    <property type="evidence" value="ECO:0007669"/>
    <property type="project" value="UniProtKB-KW"/>
</dbReference>
<reference evidence="8 9" key="1">
    <citation type="submission" date="2022-01" db="EMBL/GenBank/DDBJ databases">
        <title>Alkalihalobacillus sp. EGI L200015, a novel bacterium isolated from a salt lake sediment.</title>
        <authorList>
            <person name="Gao L."/>
            <person name="Fang B.-Z."/>
            <person name="Li W.-J."/>
        </authorList>
    </citation>
    <scope>NUCLEOTIDE SEQUENCE [LARGE SCALE GENOMIC DNA]</scope>
    <source>
        <strain evidence="8 9">KCTC 12718</strain>
    </source>
</reference>
<dbReference type="CDD" id="cd16917">
    <property type="entry name" value="HATPase_UhpB-NarQ-NarX-like"/>
    <property type="match status" value="1"/>
</dbReference>
<accession>A0ABS9H0X5</accession>
<evidence type="ECO:0000256" key="4">
    <source>
        <dbReference type="ARBA" id="ARBA00022777"/>
    </source>
</evidence>
<dbReference type="InterPro" id="IPR003018">
    <property type="entry name" value="GAF"/>
</dbReference>
<dbReference type="SMART" id="SM00387">
    <property type="entry name" value="HATPase_c"/>
    <property type="match status" value="1"/>
</dbReference>
<dbReference type="Gene3D" id="1.20.5.1930">
    <property type="match status" value="1"/>
</dbReference>
<evidence type="ECO:0000256" key="2">
    <source>
        <dbReference type="ARBA" id="ARBA00012438"/>
    </source>
</evidence>
<feature type="domain" description="GAF" evidence="6">
    <location>
        <begin position="191"/>
        <end position="322"/>
    </location>
</feature>
<name>A0ABS9H0X5_9BACL</name>
<evidence type="ECO:0000259" key="7">
    <source>
        <dbReference type="SMART" id="SM00387"/>
    </source>
</evidence>
<keyword evidence="4 8" id="KW-0418">Kinase</keyword>
<organism evidence="8 9">
    <name type="scientific">Pseudalkalibacillus berkeleyi</name>
    <dbReference type="NCBI Taxonomy" id="1069813"/>
    <lineage>
        <taxon>Bacteria</taxon>
        <taxon>Bacillati</taxon>
        <taxon>Bacillota</taxon>
        <taxon>Bacilli</taxon>
        <taxon>Bacillales</taxon>
        <taxon>Fictibacillaceae</taxon>
        <taxon>Pseudalkalibacillus</taxon>
    </lineage>
</organism>
<dbReference type="InterPro" id="IPR036890">
    <property type="entry name" value="HATPase_C_sf"/>
</dbReference>
<dbReference type="Pfam" id="PF07730">
    <property type="entry name" value="HisKA_3"/>
    <property type="match status" value="1"/>
</dbReference>
<feature type="domain" description="GAF" evidence="6">
    <location>
        <begin position="19"/>
        <end position="170"/>
    </location>
</feature>
<evidence type="ECO:0000313" key="8">
    <source>
        <dbReference type="EMBL" id="MCF6138594.1"/>
    </source>
</evidence>
<dbReference type="PANTHER" id="PTHR24421">
    <property type="entry name" value="NITRATE/NITRITE SENSOR PROTEIN NARX-RELATED"/>
    <property type="match status" value="1"/>
</dbReference>
<evidence type="ECO:0000256" key="1">
    <source>
        <dbReference type="ARBA" id="ARBA00000085"/>
    </source>
</evidence>
<dbReference type="Gene3D" id="3.30.565.10">
    <property type="entry name" value="Histidine kinase-like ATPase, C-terminal domain"/>
    <property type="match status" value="1"/>
</dbReference>
<dbReference type="InterPro" id="IPR011712">
    <property type="entry name" value="Sig_transdc_His_kin_sub3_dim/P"/>
</dbReference>
<gene>
    <name evidence="8" type="ORF">L2716_12725</name>
</gene>
<proteinExistence type="predicted"/>
<dbReference type="Pfam" id="PF02518">
    <property type="entry name" value="HATPase_c"/>
    <property type="match status" value="1"/>
</dbReference>
<feature type="domain" description="Histidine kinase/HSP90-like ATPase" evidence="7">
    <location>
        <begin position="430"/>
        <end position="525"/>
    </location>
</feature>
<evidence type="ECO:0000313" key="9">
    <source>
        <dbReference type="Proteomes" id="UP001649381"/>
    </source>
</evidence>
<keyword evidence="5" id="KW-0902">Two-component regulatory system</keyword>
<comment type="catalytic activity">
    <reaction evidence="1">
        <text>ATP + protein L-histidine = ADP + protein N-phospho-L-histidine.</text>
        <dbReference type="EC" id="2.7.13.3"/>
    </reaction>
</comment>
<protein>
    <recommendedName>
        <fullName evidence="2">histidine kinase</fullName>
        <ecNumber evidence="2">2.7.13.3</ecNumber>
    </recommendedName>
</protein>
<evidence type="ECO:0000256" key="3">
    <source>
        <dbReference type="ARBA" id="ARBA00022679"/>
    </source>
</evidence>
<keyword evidence="9" id="KW-1185">Reference proteome</keyword>
<dbReference type="SUPFAM" id="SSF55874">
    <property type="entry name" value="ATPase domain of HSP90 chaperone/DNA topoisomerase II/histidine kinase"/>
    <property type="match status" value="1"/>
</dbReference>
<dbReference type="InterPro" id="IPR003594">
    <property type="entry name" value="HATPase_dom"/>
</dbReference>
<dbReference type="Proteomes" id="UP001649381">
    <property type="component" value="Unassembled WGS sequence"/>
</dbReference>
<dbReference type="EMBL" id="JAKIJS010000001">
    <property type="protein sequence ID" value="MCF6138594.1"/>
    <property type="molecule type" value="Genomic_DNA"/>
</dbReference>
<evidence type="ECO:0000256" key="5">
    <source>
        <dbReference type="ARBA" id="ARBA00023012"/>
    </source>
</evidence>
<keyword evidence="3" id="KW-0808">Transferase</keyword>
<evidence type="ECO:0000259" key="6">
    <source>
        <dbReference type="SMART" id="SM00065"/>
    </source>
</evidence>
<dbReference type="SUPFAM" id="SSF55781">
    <property type="entry name" value="GAF domain-like"/>
    <property type="match status" value="2"/>
</dbReference>
<dbReference type="InterPro" id="IPR050482">
    <property type="entry name" value="Sensor_HK_TwoCompSys"/>
</dbReference>
<dbReference type="PANTHER" id="PTHR24421:SF40">
    <property type="entry name" value="SENSOR HISTIDINE KINASE YHCY"/>
    <property type="match status" value="1"/>
</dbReference>